<dbReference type="AlphaFoldDB" id="A0A1G6NP28"/>
<dbReference type="PANTHER" id="PTHR35800">
    <property type="entry name" value="PROTEIN JAG"/>
    <property type="match status" value="1"/>
</dbReference>
<dbReference type="GO" id="GO:0009252">
    <property type="term" value="P:peptidoglycan biosynthetic process"/>
    <property type="evidence" value="ECO:0007669"/>
    <property type="project" value="UniProtKB-UniRule"/>
</dbReference>
<dbReference type="Gene3D" id="3.30.300.20">
    <property type="match status" value="1"/>
</dbReference>
<dbReference type="InterPro" id="IPR001374">
    <property type="entry name" value="R3H_dom"/>
</dbReference>
<dbReference type="Pfam" id="PF14804">
    <property type="entry name" value="Jag_N"/>
    <property type="match status" value="1"/>
</dbReference>
<keyword evidence="3 6" id="KW-0133">Cell shape</keyword>
<dbReference type="GO" id="GO:0003723">
    <property type="term" value="F:RNA binding"/>
    <property type="evidence" value="ECO:0007669"/>
    <property type="project" value="UniProtKB-UniRule"/>
</dbReference>
<dbReference type="GO" id="GO:0008360">
    <property type="term" value="P:regulation of cell shape"/>
    <property type="evidence" value="ECO:0007669"/>
    <property type="project" value="UniProtKB-KW"/>
</dbReference>
<dbReference type="GO" id="GO:0071555">
    <property type="term" value="P:cell wall organization"/>
    <property type="evidence" value="ECO:0007669"/>
    <property type="project" value="UniProtKB-KW"/>
</dbReference>
<evidence type="ECO:0000256" key="5">
    <source>
        <dbReference type="ARBA" id="ARBA00023316"/>
    </source>
</evidence>
<dbReference type="SMART" id="SM00393">
    <property type="entry name" value="R3H"/>
    <property type="match status" value="1"/>
</dbReference>
<evidence type="ECO:0000256" key="4">
    <source>
        <dbReference type="ARBA" id="ARBA00023186"/>
    </source>
</evidence>
<feature type="domain" description="R3H" evidence="7">
    <location>
        <begin position="150"/>
        <end position="215"/>
    </location>
</feature>
<evidence type="ECO:0000313" key="9">
    <source>
        <dbReference type="Proteomes" id="UP000242662"/>
    </source>
</evidence>
<dbReference type="InterPro" id="IPR038247">
    <property type="entry name" value="Jag_N_dom_sf"/>
</dbReference>
<keyword evidence="4 6" id="KW-0143">Chaperone</keyword>
<comment type="domain">
    <text evidence="6">Has an N-terminal Jag-N domain and 2 RNA-binding domains (KH and R3H).</text>
</comment>
<comment type="subcellular location">
    <subcellularLocation>
        <location evidence="6">Cytoplasm</location>
    </subcellularLocation>
</comment>
<dbReference type="PROSITE" id="PS51061">
    <property type="entry name" value="R3H"/>
    <property type="match status" value="1"/>
</dbReference>
<evidence type="ECO:0000256" key="2">
    <source>
        <dbReference type="ARBA" id="ARBA00022884"/>
    </source>
</evidence>
<dbReference type="PANTHER" id="PTHR35800:SF1">
    <property type="entry name" value="RNA-BINDING PROTEIN KHPB"/>
    <property type="match status" value="1"/>
</dbReference>
<dbReference type="GO" id="GO:0005737">
    <property type="term" value="C:cytoplasm"/>
    <property type="evidence" value="ECO:0007669"/>
    <property type="project" value="UniProtKB-SubCell"/>
</dbReference>
<comment type="subunit">
    <text evidence="6">Forms a complex with KhpA.</text>
</comment>
<evidence type="ECO:0000259" key="7">
    <source>
        <dbReference type="PROSITE" id="PS51061"/>
    </source>
</evidence>
<dbReference type="STRING" id="1464122.SAMN05421737_11311"/>
<evidence type="ECO:0000256" key="1">
    <source>
        <dbReference type="ARBA" id="ARBA00022490"/>
    </source>
</evidence>
<dbReference type="InterPro" id="IPR036867">
    <property type="entry name" value="R3H_dom_sf"/>
</dbReference>
<name>A0A1G6NP28_9BACI</name>
<sequence length="215" mass="24056">MKGESGMVKHTVTGRTIEEAVSKALEELSVPKEQLMYKVISQPQKGLLRLFRPKQAVIEVEVRPQSADVAHSFLVKTLKQMNIEAKINVNQSGRRLQMILDASNEADQGRLIGKKGQTLDGLELLTNLATGHADGVNPVRVDLDAGEYRLKREEALKYLAFRVSKKVQTVQQPVVLEPMPARERKVIHMTLANEAYVKTRSEGEGSRRHVVVEPK</sequence>
<dbReference type="InterPro" id="IPR032782">
    <property type="entry name" value="KhpB_N"/>
</dbReference>
<evidence type="ECO:0000256" key="3">
    <source>
        <dbReference type="ARBA" id="ARBA00022960"/>
    </source>
</evidence>
<protein>
    <recommendedName>
        <fullName evidence="6">RNA-binding protein KhpB</fullName>
    </recommendedName>
    <alternativeName>
        <fullName evidence="6">RNA-binding protein EloR</fullName>
    </alternativeName>
</protein>
<evidence type="ECO:0000313" key="8">
    <source>
        <dbReference type="EMBL" id="SDC69026.1"/>
    </source>
</evidence>
<dbReference type="EMBL" id="FMYM01000013">
    <property type="protein sequence ID" value="SDC69026.1"/>
    <property type="molecule type" value="Genomic_DNA"/>
</dbReference>
<dbReference type="SUPFAM" id="SSF82708">
    <property type="entry name" value="R3H domain"/>
    <property type="match status" value="1"/>
</dbReference>
<dbReference type="InterPro" id="IPR038008">
    <property type="entry name" value="Jag_KH"/>
</dbReference>
<dbReference type="Proteomes" id="UP000242662">
    <property type="component" value="Unassembled WGS sequence"/>
</dbReference>
<dbReference type="InterPro" id="IPR034079">
    <property type="entry name" value="R3H_KhpB"/>
</dbReference>
<evidence type="ECO:0000256" key="6">
    <source>
        <dbReference type="HAMAP-Rule" id="MF_00867"/>
    </source>
</evidence>
<dbReference type="InterPro" id="IPR015946">
    <property type="entry name" value="KH_dom-like_a/b"/>
</dbReference>
<feature type="region of interest" description="Jag_N domain" evidence="6">
    <location>
        <begin position="11"/>
        <end position="61"/>
    </location>
</feature>
<dbReference type="Pfam" id="PF01424">
    <property type="entry name" value="R3H"/>
    <property type="match status" value="1"/>
</dbReference>
<dbReference type="SMART" id="SM01245">
    <property type="entry name" value="Jag_N"/>
    <property type="match status" value="1"/>
</dbReference>
<keyword evidence="9" id="KW-1185">Reference proteome</keyword>
<dbReference type="NCBIfam" id="NF041568">
    <property type="entry name" value="Jag_EloR"/>
    <property type="match status" value="1"/>
</dbReference>
<dbReference type="Gene3D" id="3.30.1370.50">
    <property type="entry name" value="R3H-like domain"/>
    <property type="match status" value="1"/>
</dbReference>
<dbReference type="CDD" id="cd02414">
    <property type="entry name" value="KH-II_Jag"/>
    <property type="match status" value="1"/>
</dbReference>
<dbReference type="Pfam" id="PF13083">
    <property type="entry name" value="KH_KhpA-B"/>
    <property type="match status" value="1"/>
</dbReference>
<gene>
    <name evidence="6" type="primary">khpB</name>
    <name evidence="6" type="synonym">eloR</name>
    <name evidence="8" type="ORF">SAMN05421737_11311</name>
</gene>
<dbReference type="CDD" id="cd02644">
    <property type="entry name" value="R3H_jag"/>
    <property type="match status" value="1"/>
</dbReference>
<comment type="similarity">
    <text evidence="6">Belongs to the KhpB RNA-binding protein family.</text>
</comment>
<proteinExistence type="inferred from homology"/>
<dbReference type="Gene3D" id="3.30.30.80">
    <property type="entry name" value="probable RNA-binding protein from clostridium symbiosum atcc 14940"/>
    <property type="match status" value="1"/>
</dbReference>
<dbReference type="HAMAP" id="MF_00867">
    <property type="entry name" value="KhpB"/>
    <property type="match status" value="1"/>
</dbReference>
<keyword evidence="2 6" id="KW-0694">RNA-binding</keyword>
<dbReference type="InterPro" id="IPR039247">
    <property type="entry name" value="KhpB"/>
</dbReference>
<organism evidence="8 9">
    <name type="scientific">Shouchella lonarensis</name>
    <dbReference type="NCBI Taxonomy" id="1464122"/>
    <lineage>
        <taxon>Bacteria</taxon>
        <taxon>Bacillati</taxon>
        <taxon>Bacillota</taxon>
        <taxon>Bacilli</taxon>
        <taxon>Bacillales</taxon>
        <taxon>Bacillaceae</taxon>
        <taxon>Shouchella</taxon>
    </lineage>
</organism>
<keyword evidence="1 6" id="KW-0963">Cytoplasm</keyword>
<accession>A0A1G6NP28</accession>
<comment type="function">
    <text evidence="6">A probable RNA chaperone. Forms a complex with KhpA which binds to cellular RNA and controls its expression. Plays a role in peptidoglycan (PG) homeostasis and cell length regulation.</text>
</comment>
<reference evidence="9" key="1">
    <citation type="submission" date="2016-09" db="EMBL/GenBank/DDBJ databases">
        <authorList>
            <person name="Varghese N."/>
            <person name="Submissions S."/>
        </authorList>
    </citation>
    <scope>NUCLEOTIDE SEQUENCE [LARGE SCALE GENOMIC DNA]</scope>
    <source>
        <strain evidence="9">25nlg</strain>
    </source>
</reference>
<keyword evidence="5 6" id="KW-0961">Cell wall biogenesis/degradation</keyword>